<keyword evidence="1" id="KW-0812">Transmembrane</keyword>
<protein>
    <submittedName>
        <fullName evidence="2">Uncharacterized protein</fullName>
    </submittedName>
</protein>
<evidence type="ECO:0000313" key="3">
    <source>
        <dbReference type="Proteomes" id="UP001530400"/>
    </source>
</evidence>
<gene>
    <name evidence="2" type="ORF">ACHAWO_007355</name>
</gene>
<keyword evidence="1" id="KW-1133">Transmembrane helix</keyword>
<comment type="caution">
    <text evidence="2">The sequence shown here is derived from an EMBL/GenBank/DDBJ whole genome shotgun (WGS) entry which is preliminary data.</text>
</comment>
<proteinExistence type="predicted"/>
<dbReference type="AlphaFoldDB" id="A0ABD3NN55"/>
<organism evidence="2 3">
    <name type="scientific">Cyclotella atomus</name>
    <dbReference type="NCBI Taxonomy" id="382360"/>
    <lineage>
        <taxon>Eukaryota</taxon>
        <taxon>Sar</taxon>
        <taxon>Stramenopiles</taxon>
        <taxon>Ochrophyta</taxon>
        <taxon>Bacillariophyta</taxon>
        <taxon>Coscinodiscophyceae</taxon>
        <taxon>Thalassiosirophycidae</taxon>
        <taxon>Stephanodiscales</taxon>
        <taxon>Stephanodiscaceae</taxon>
        <taxon>Cyclotella</taxon>
    </lineage>
</organism>
<accession>A0ABD3NN55</accession>
<reference evidence="2 3" key="1">
    <citation type="submission" date="2024-10" db="EMBL/GenBank/DDBJ databases">
        <title>Updated reference genomes for cyclostephanoid diatoms.</title>
        <authorList>
            <person name="Roberts W.R."/>
            <person name="Alverson A.J."/>
        </authorList>
    </citation>
    <scope>NUCLEOTIDE SEQUENCE [LARGE SCALE GENOMIC DNA]</scope>
    <source>
        <strain evidence="2 3">AJA010-31</strain>
    </source>
</reference>
<keyword evidence="3" id="KW-1185">Reference proteome</keyword>
<evidence type="ECO:0000256" key="1">
    <source>
        <dbReference type="SAM" id="Phobius"/>
    </source>
</evidence>
<feature type="transmembrane region" description="Helical" evidence="1">
    <location>
        <begin position="12"/>
        <end position="32"/>
    </location>
</feature>
<dbReference type="Proteomes" id="UP001530400">
    <property type="component" value="Unassembled WGS sequence"/>
</dbReference>
<name>A0ABD3NN55_9STRA</name>
<evidence type="ECO:0000313" key="2">
    <source>
        <dbReference type="EMBL" id="KAL3777485.1"/>
    </source>
</evidence>
<sequence>MQKKTGYRRSLLTVVAMAAVAFLVFIQLFGGISQPCQQLLLGLQEAKSPRTKTVQPYHYSPSPIEQYFIDNAETLGLRSDQSTPTCPLIEDETLPIHKPAQRYFQELEEYNRVMKEFQPIGRDLRADILPGESNIEQVCSAVKIHRNGLEGIFHSNGISSSTHAGVMEPLLPVMRNHKICQNIGPHLMSLEYLVHDFYSMCKQLKRHSRTVFIDMGASLDFHDNDSASAESPAIYINKIYSKFGFQFDHIYAYEITQKEPAQVYERVPNELMTSYHWINVGVDPEPGAKLNPFTSLLDHFNEDDFIVVKLDIDTSPIENKLAVQLRNDTKLSNLVDVFYYEHHVMQGELLRYWGNSASGSVGDSLEMMSDIRRKGVASHYWP</sequence>
<keyword evidence="1" id="KW-0472">Membrane</keyword>
<dbReference type="EMBL" id="JALLPJ020001041">
    <property type="protein sequence ID" value="KAL3777485.1"/>
    <property type="molecule type" value="Genomic_DNA"/>
</dbReference>